<gene>
    <name evidence="3" type="ORF">BST30_03205</name>
    <name evidence="2" type="ORF">MMAN_33160</name>
</gene>
<sequence length="99" mass="10505">MSHFGDWFNYEASLKILVFAMLAGAALPGLFALGLRFHAVGAGQVSTDGGSPQKNPAMLAIAWAIYAVVLLVIAFALLYISRDFIAHHTGTAFLGAKPK</sequence>
<dbReference type="EMBL" id="AP022590">
    <property type="protein sequence ID" value="BBY39182.1"/>
    <property type="molecule type" value="Genomic_DNA"/>
</dbReference>
<dbReference type="RefSeq" id="WP_083093143.1">
    <property type="nucleotide sequence ID" value="NZ_AP022590.1"/>
</dbReference>
<dbReference type="STRING" id="560555.BST30_03205"/>
<reference evidence="2" key="3">
    <citation type="submission" date="2020-02" db="EMBL/GenBank/DDBJ databases">
        <authorList>
            <person name="Matsumoto Y."/>
            <person name="Motooka D."/>
            <person name="Nakamura S."/>
        </authorList>
    </citation>
    <scope>NUCLEOTIDE SEQUENCE</scope>
    <source>
        <strain evidence="2">JCM 18113</strain>
    </source>
</reference>
<name>A0A1X0G3I7_MYCNT</name>
<keyword evidence="5" id="KW-1185">Reference proteome</keyword>
<keyword evidence="1" id="KW-1133">Transmembrane helix</keyword>
<dbReference type="AlphaFoldDB" id="A0A1X0G3I7"/>
<reference evidence="2 5" key="2">
    <citation type="journal article" date="2019" name="Emerg. Microbes Infect.">
        <title>Comprehensive subspecies identification of 175 nontuberculous mycobacteria species based on 7547 genomic profiles.</title>
        <authorList>
            <person name="Matsumoto Y."/>
            <person name="Kinjo T."/>
            <person name="Motooka D."/>
            <person name="Nabeya D."/>
            <person name="Jung N."/>
            <person name="Uechi K."/>
            <person name="Horii T."/>
            <person name="Iida T."/>
            <person name="Fujita J."/>
            <person name="Nakamura S."/>
        </authorList>
    </citation>
    <scope>NUCLEOTIDE SEQUENCE [LARGE SCALE GENOMIC DNA]</scope>
    <source>
        <strain evidence="2 5">JCM 18113</strain>
    </source>
</reference>
<reference evidence="3 4" key="1">
    <citation type="submission" date="2017-02" db="EMBL/GenBank/DDBJ databases">
        <title>The new phylogeny of genus Mycobacterium.</title>
        <authorList>
            <person name="Tortoli E."/>
            <person name="Trovato A."/>
            <person name="Cirillo D.M."/>
        </authorList>
    </citation>
    <scope>NUCLEOTIDE SEQUENCE [LARGE SCALE GENOMIC DNA]</scope>
    <source>
        <strain evidence="3 4">DSM 45255</strain>
    </source>
</reference>
<feature type="transmembrane region" description="Helical" evidence="1">
    <location>
        <begin position="12"/>
        <end position="37"/>
    </location>
</feature>
<evidence type="ECO:0000313" key="3">
    <source>
        <dbReference type="EMBL" id="ORB08309.1"/>
    </source>
</evidence>
<keyword evidence="1" id="KW-0472">Membrane</keyword>
<feature type="transmembrane region" description="Helical" evidence="1">
    <location>
        <begin position="57"/>
        <end position="80"/>
    </location>
</feature>
<dbReference type="Proteomes" id="UP000465812">
    <property type="component" value="Chromosome"/>
</dbReference>
<evidence type="ECO:0000313" key="5">
    <source>
        <dbReference type="Proteomes" id="UP000465812"/>
    </source>
</evidence>
<evidence type="ECO:0000313" key="2">
    <source>
        <dbReference type="EMBL" id="BBY39182.1"/>
    </source>
</evidence>
<evidence type="ECO:0000256" key="1">
    <source>
        <dbReference type="SAM" id="Phobius"/>
    </source>
</evidence>
<evidence type="ECO:0008006" key="6">
    <source>
        <dbReference type="Google" id="ProtNLM"/>
    </source>
</evidence>
<dbReference type="EMBL" id="MVHW01000003">
    <property type="protein sequence ID" value="ORB08309.1"/>
    <property type="molecule type" value="Genomic_DNA"/>
</dbReference>
<accession>A0A1X0G3I7</accession>
<evidence type="ECO:0000313" key="4">
    <source>
        <dbReference type="Proteomes" id="UP000192760"/>
    </source>
</evidence>
<organism evidence="3 4">
    <name type="scientific">Mycobacterium mantenii</name>
    <dbReference type="NCBI Taxonomy" id="560555"/>
    <lineage>
        <taxon>Bacteria</taxon>
        <taxon>Bacillati</taxon>
        <taxon>Actinomycetota</taxon>
        <taxon>Actinomycetes</taxon>
        <taxon>Mycobacteriales</taxon>
        <taxon>Mycobacteriaceae</taxon>
        <taxon>Mycobacterium</taxon>
        <taxon>Mycobacterium avium complex (MAC)</taxon>
    </lineage>
</organism>
<proteinExistence type="predicted"/>
<keyword evidence="1" id="KW-0812">Transmembrane</keyword>
<protein>
    <recommendedName>
        <fullName evidence="6">Transmembrane protein</fullName>
    </recommendedName>
</protein>
<dbReference type="Proteomes" id="UP000192760">
    <property type="component" value="Unassembled WGS sequence"/>
</dbReference>